<dbReference type="GO" id="GO:0005634">
    <property type="term" value="C:nucleus"/>
    <property type="evidence" value="ECO:0007669"/>
    <property type="project" value="UniProtKB-SubCell"/>
</dbReference>
<feature type="compositionally biased region" description="Pro residues" evidence="7">
    <location>
        <begin position="347"/>
        <end position="357"/>
    </location>
</feature>
<dbReference type="Proteomes" id="UP000324748">
    <property type="component" value="Unassembled WGS sequence"/>
</dbReference>
<feature type="compositionally biased region" description="Polar residues" evidence="7">
    <location>
        <begin position="1"/>
        <end position="18"/>
    </location>
</feature>
<evidence type="ECO:0000256" key="4">
    <source>
        <dbReference type="ARBA" id="ARBA00023163"/>
    </source>
</evidence>
<keyword evidence="5 6" id="KW-0539">Nucleus</keyword>
<dbReference type="GO" id="GO:0003677">
    <property type="term" value="F:DNA binding"/>
    <property type="evidence" value="ECO:0007669"/>
    <property type="project" value="UniProtKB-KW"/>
</dbReference>
<proteinExistence type="inferred from homology"/>
<dbReference type="PANTHER" id="PTHR12632">
    <property type="entry name" value="TRANSCRIPTION FACTOR NF-Y ALPHA-RELATED"/>
    <property type="match status" value="1"/>
</dbReference>
<dbReference type="AlphaFoldDB" id="A0A5B0QJY1"/>
<feature type="region of interest" description="Disordered" evidence="7">
    <location>
        <begin position="1"/>
        <end position="278"/>
    </location>
</feature>
<accession>A0A5B0QJY1</accession>
<comment type="subcellular location">
    <subcellularLocation>
        <location evidence="1 6">Nucleus</location>
    </subcellularLocation>
</comment>
<feature type="compositionally biased region" description="Acidic residues" evidence="7">
    <location>
        <begin position="88"/>
        <end position="108"/>
    </location>
</feature>
<dbReference type="EMBL" id="VSWC01000015">
    <property type="protein sequence ID" value="KAA1113403.1"/>
    <property type="molecule type" value="Genomic_DNA"/>
</dbReference>
<feature type="compositionally biased region" description="Acidic residues" evidence="7">
    <location>
        <begin position="214"/>
        <end position="232"/>
    </location>
</feature>
<dbReference type="Pfam" id="PF02045">
    <property type="entry name" value="CBFB_NFYA"/>
    <property type="match status" value="1"/>
</dbReference>
<evidence type="ECO:0000256" key="3">
    <source>
        <dbReference type="ARBA" id="ARBA00023125"/>
    </source>
</evidence>
<evidence type="ECO:0000256" key="1">
    <source>
        <dbReference type="ARBA" id="ARBA00004123"/>
    </source>
</evidence>
<keyword evidence="4 6" id="KW-0804">Transcription</keyword>
<evidence type="ECO:0000256" key="2">
    <source>
        <dbReference type="ARBA" id="ARBA00023015"/>
    </source>
</evidence>
<keyword evidence="2 6" id="KW-0805">Transcription regulation</keyword>
<dbReference type="Gene3D" id="6.10.250.2430">
    <property type="match status" value="1"/>
</dbReference>
<evidence type="ECO:0000313" key="9">
    <source>
        <dbReference type="Proteomes" id="UP000324748"/>
    </source>
</evidence>
<comment type="caution">
    <text evidence="8">The sequence shown here is derived from an EMBL/GenBank/DDBJ whole genome shotgun (WGS) entry which is preliminary data.</text>
</comment>
<name>A0A5B0QJY1_PUCGR</name>
<organism evidence="8 9">
    <name type="scientific">Puccinia graminis f. sp. tritici</name>
    <dbReference type="NCBI Taxonomy" id="56615"/>
    <lineage>
        <taxon>Eukaryota</taxon>
        <taxon>Fungi</taxon>
        <taxon>Dikarya</taxon>
        <taxon>Basidiomycota</taxon>
        <taxon>Pucciniomycotina</taxon>
        <taxon>Pucciniomycetes</taxon>
        <taxon>Pucciniales</taxon>
        <taxon>Pucciniaceae</taxon>
        <taxon>Puccinia</taxon>
    </lineage>
</organism>
<feature type="compositionally biased region" description="Basic and acidic residues" evidence="7">
    <location>
        <begin position="333"/>
        <end position="345"/>
    </location>
</feature>
<comment type="function">
    <text evidence="6">Component of the sequence-specific heterotrimeric transcription factor (NF-Y) which specifically recognizes a 5'-CCAAT-3' box motif found in the promoters of its target genes.</text>
</comment>
<feature type="compositionally biased region" description="Acidic residues" evidence="7">
    <location>
        <begin position="139"/>
        <end position="152"/>
    </location>
</feature>
<keyword evidence="9" id="KW-1185">Reference proteome</keyword>
<comment type="subunit">
    <text evidence="6">Heterotrimer.</text>
</comment>
<evidence type="ECO:0000256" key="6">
    <source>
        <dbReference type="RuleBase" id="RU367155"/>
    </source>
</evidence>
<dbReference type="PROSITE" id="PS51152">
    <property type="entry name" value="NFYA_HAP2_2"/>
    <property type="match status" value="1"/>
</dbReference>
<dbReference type="SMART" id="SM00521">
    <property type="entry name" value="CBF"/>
    <property type="match status" value="1"/>
</dbReference>
<dbReference type="InterPro" id="IPR001289">
    <property type="entry name" value="NFYA"/>
</dbReference>
<comment type="similarity">
    <text evidence="6">Belongs to the NFYA/HAP2 subunit family.</text>
</comment>
<evidence type="ECO:0000256" key="5">
    <source>
        <dbReference type="ARBA" id="ARBA00023242"/>
    </source>
</evidence>
<dbReference type="GO" id="GO:0003700">
    <property type="term" value="F:DNA-binding transcription factor activity"/>
    <property type="evidence" value="ECO:0007669"/>
    <property type="project" value="UniProtKB-UniRule"/>
</dbReference>
<protein>
    <recommendedName>
        <fullName evidence="6">Transcriptional activator HAP2</fullName>
    </recommendedName>
</protein>
<feature type="region of interest" description="Disordered" evidence="7">
    <location>
        <begin position="310"/>
        <end position="357"/>
    </location>
</feature>
<gene>
    <name evidence="8" type="primary">HAP2_3</name>
    <name evidence="8" type="ORF">PGT21_030727</name>
</gene>
<feature type="compositionally biased region" description="Basic residues" evidence="7">
    <location>
        <begin position="316"/>
        <end position="329"/>
    </location>
</feature>
<dbReference type="PRINTS" id="PR00616">
    <property type="entry name" value="CCAATSUBUNTB"/>
</dbReference>
<evidence type="ECO:0000256" key="7">
    <source>
        <dbReference type="SAM" id="MobiDB-lite"/>
    </source>
</evidence>
<evidence type="ECO:0000313" key="8">
    <source>
        <dbReference type="EMBL" id="KAA1113403.1"/>
    </source>
</evidence>
<dbReference type="OrthoDB" id="1097733at2759"/>
<sequence length="357" mass="39771">MSNNNNNHYRGWTTTSVGEENEELEDLLNHLSSAAGDRGLGEGSGLDDETMPAFDDILQPASSSTARDRAGLTALLPFDYPPDGHEHDDDDDDDEDDEDDEDDDEDVDEERKAAVQAAMRGLHTPFTHLSRSERAQTLIEEDGEEEDEQSDEEQVKGGKAEEEEEGWEMARPIEEEGAEGLVKIESEDEEPSALPTISLDHREASPLGLPERPGEEEEEEVDPKEEEEEEEIPATLGGVDAVSSVPEDGPTGSSELVMRDKPGVAGLPIRGPNSTERPVFVNPKQYQRIIKRRLARARLEEMGRLSRERQPYLHESRHKHAVRRPRGPRGRFLTKEELARADHPNIDPTPDPIPTAT</sequence>
<keyword evidence="3 6" id="KW-0238">DNA-binding</keyword>
<reference evidence="8 9" key="1">
    <citation type="submission" date="2019-05" db="EMBL/GenBank/DDBJ databases">
        <title>Emergence of the Ug99 lineage of the wheat stem rust pathogen through somatic hybridization.</title>
        <authorList>
            <person name="Li F."/>
            <person name="Upadhyaya N.M."/>
            <person name="Sperschneider J."/>
            <person name="Matny O."/>
            <person name="Nguyen-Phuc H."/>
            <person name="Mago R."/>
            <person name="Raley C."/>
            <person name="Miller M.E."/>
            <person name="Silverstein K.A.T."/>
            <person name="Henningsen E."/>
            <person name="Hirsch C.D."/>
            <person name="Visser B."/>
            <person name="Pretorius Z.A."/>
            <person name="Steffenson B.J."/>
            <person name="Schwessinger B."/>
            <person name="Dodds P.N."/>
            <person name="Figueroa M."/>
        </authorList>
    </citation>
    <scope>NUCLEOTIDE SEQUENCE [LARGE SCALE GENOMIC DNA]</scope>
    <source>
        <strain evidence="8">21-0</strain>
    </source>
</reference>